<keyword evidence="4 10" id="KW-1133">Transmembrane helix</keyword>
<dbReference type="EMBL" id="CALNXI010000100">
    <property type="protein sequence ID" value="CAH3018908.1"/>
    <property type="molecule type" value="Genomic_DNA"/>
</dbReference>
<dbReference type="PANTHER" id="PTHR24246">
    <property type="entry name" value="OLFACTORY RECEPTOR AND ADENOSINE RECEPTOR"/>
    <property type="match status" value="1"/>
</dbReference>
<feature type="transmembrane region" description="Helical" evidence="10">
    <location>
        <begin position="161"/>
        <end position="183"/>
    </location>
</feature>
<evidence type="ECO:0000256" key="6">
    <source>
        <dbReference type="ARBA" id="ARBA00023136"/>
    </source>
</evidence>
<keyword evidence="2" id="KW-1003">Cell membrane</keyword>
<evidence type="ECO:0000256" key="9">
    <source>
        <dbReference type="ARBA" id="ARBA00023224"/>
    </source>
</evidence>
<keyword evidence="6 10" id="KW-0472">Membrane</keyword>
<evidence type="ECO:0000256" key="7">
    <source>
        <dbReference type="ARBA" id="ARBA00023170"/>
    </source>
</evidence>
<reference evidence="12 13" key="1">
    <citation type="submission" date="2022-05" db="EMBL/GenBank/DDBJ databases">
        <authorList>
            <consortium name="Genoscope - CEA"/>
            <person name="William W."/>
        </authorList>
    </citation>
    <scope>NUCLEOTIDE SEQUENCE [LARGE SCALE GENOMIC DNA]</scope>
</reference>
<feature type="transmembrane region" description="Helical" evidence="10">
    <location>
        <begin position="189"/>
        <end position="210"/>
    </location>
</feature>
<dbReference type="Gene3D" id="1.20.1070.10">
    <property type="entry name" value="Rhodopsin 7-helix transmembrane proteins"/>
    <property type="match status" value="1"/>
</dbReference>
<dbReference type="Proteomes" id="UP001159427">
    <property type="component" value="Unassembled WGS sequence"/>
</dbReference>
<name>A0ABN8LTE4_9CNID</name>
<dbReference type="PROSITE" id="PS50262">
    <property type="entry name" value="G_PROTEIN_RECEP_F1_2"/>
    <property type="match status" value="1"/>
</dbReference>
<comment type="caution">
    <text evidence="12">The sequence shown here is derived from an EMBL/GenBank/DDBJ whole genome shotgun (WGS) entry which is preliminary data.</text>
</comment>
<accession>A0ABN8LTE4</accession>
<organism evidence="12 13">
    <name type="scientific">Porites evermanni</name>
    <dbReference type="NCBI Taxonomy" id="104178"/>
    <lineage>
        <taxon>Eukaryota</taxon>
        <taxon>Metazoa</taxon>
        <taxon>Cnidaria</taxon>
        <taxon>Anthozoa</taxon>
        <taxon>Hexacorallia</taxon>
        <taxon>Scleractinia</taxon>
        <taxon>Fungiina</taxon>
        <taxon>Poritidae</taxon>
        <taxon>Porites</taxon>
    </lineage>
</organism>
<dbReference type="SMART" id="SM01381">
    <property type="entry name" value="7TM_GPCR_Srsx"/>
    <property type="match status" value="1"/>
</dbReference>
<keyword evidence="9" id="KW-0807">Transducer</keyword>
<dbReference type="PRINTS" id="PR00237">
    <property type="entry name" value="GPCRRHODOPSN"/>
</dbReference>
<keyword evidence="13" id="KW-1185">Reference proteome</keyword>
<dbReference type="Pfam" id="PF00001">
    <property type="entry name" value="7tm_1"/>
    <property type="match status" value="1"/>
</dbReference>
<sequence>MSYQNNNTSDLTGTLSYQRCLIPGLPEDTQHTMYNVTNFIFGPLVMLLAFLSLTSNSLIMAALIRVKSLRHPSLLLLGSLSITDILFAVYVFVKSFARNRYEAFCPEEMGDLERGFVILCNLSTVGNLALISKDRYLAISKPWLYRTHSKRSRVLKQSSAIWFYSFFMSGMLFASSYFTFIRFPVLSSISLSYIISVVIIFASYVGIFIANKRHRRTMQQHRGQLSAILEQEKKLANTVGLIVIALFFTFLPGFILRVLKLLGLLRTVNIPLGPFLRFFLTLNGVLNPLFNYGRNENVRRAVRDLIRYSYTRTDRVQPFTSNGRNQGSQPPPG</sequence>
<feature type="transmembrane region" description="Helical" evidence="10">
    <location>
        <begin position="235"/>
        <end position="255"/>
    </location>
</feature>
<evidence type="ECO:0000313" key="12">
    <source>
        <dbReference type="EMBL" id="CAH3018908.1"/>
    </source>
</evidence>
<dbReference type="SUPFAM" id="SSF81321">
    <property type="entry name" value="Family A G protein-coupled receptor-like"/>
    <property type="match status" value="1"/>
</dbReference>
<keyword evidence="7" id="KW-0675">Receptor</keyword>
<evidence type="ECO:0000256" key="1">
    <source>
        <dbReference type="ARBA" id="ARBA00004651"/>
    </source>
</evidence>
<evidence type="ECO:0000256" key="8">
    <source>
        <dbReference type="ARBA" id="ARBA00023180"/>
    </source>
</evidence>
<dbReference type="InterPro" id="IPR000276">
    <property type="entry name" value="GPCR_Rhodpsn"/>
</dbReference>
<evidence type="ECO:0000256" key="5">
    <source>
        <dbReference type="ARBA" id="ARBA00023040"/>
    </source>
</evidence>
<proteinExistence type="predicted"/>
<dbReference type="InterPro" id="IPR017452">
    <property type="entry name" value="GPCR_Rhodpsn_7TM"/>
</dbReference>
<dbReference type="CDD" id="cd00637">
    <property type="entry name" value="7tm_classA_rhodopsin-like"/>
    <property type="match status" value="1"/>
</dbReference>
<keyword evidence="3 10" id="KW-0812">Transmembrane</keyword>
<evidence type="ECO:0000256" key="4">
    <source>
        <dbReference type="ARBA" id="ARBA00022989"/>
    </source>
</evidence>
<evidence type="ECO:0000313" key="13">
    <source>
        <dbReference type="Proteomes" id="UP001159427"/>
    </source>
</evidence>
<feature type="transmembrane region" description="Helical" evidence="10">
    <location>
        <begin position="74"/>
        <end position="93"/>
    </location>
</feature>
<gene>
    <name evidence="12" type="ORF">PEVE_00000216</name>
</gene>
<protein>
    <recommendedName>
        <fullName evidence="11">G-protein coupled receptors family 1 profile domain-containing protein</fullName>
    </recommendedName>
</protein>
<evidence type="ECO:0000256" key="10">
    <source>
        <dbReference type="SAM" id="Phobius"/>
    </source>
</evidence>
<dbReference type="PANTHER" id="PTHR24246:SF27">
    <property type="entry name" value="ADENOSINE RECEPTOR, ISOFORM A"/>
    <property type="match status" value="1"/>
</dbReference>
<keyword evidence="5" id="KW-0297">G-protein coupled receptor</keyword>
<feature type="transmembrane region" description="Helical" evidence="10">
    <location>
        <begin position="39"/>
        <end position="62"/>
    </location>
</feature>
<feature type="domain" description="G-protein coupled receptors family 1 profile" evidence="11">
    <location>
        <begin position="55"/>
        <end position="291"/>
    </location>
</feature>
<evidence type="ECO:0000259" key="11">
    <source>
        <dbReference type="PROSITE" id="PS50262"/>
    </source>
</evidence>
<feature type="transmembrane region" description="Helical" evidence="10">
    <location>
        <begin position="275"/>
        <end position="293"/>
    </location>
</feature>
<evidence type="ECO:0000256" key="2">
    <source>
        <dbReference type="ARBA" id="ARBA00022475"/>
    </source>
</evidence>
<comment type="subcellular location">
    <subcellularLocation>
        <location evidence="1">Cell membrane</location>
        <topology evidence="1">Multi-pass membrane protein</topology>
    </subcellularLocation>
</comment>
<evidence type="ECO:0000256" key="3">
    <source>
        <dbReference type="ARBA" id="ARBA00022692"/>
    </source>
</evidence>
<keyword evidence="8" id="KW-0325">Glycoprotein</keyword>